<dbReference type="Pfam" id="PF14253">
    <property type="entry name" value="AbiH"/>
    <property type="match status" value="1"/>
</dbReference>
<dbReference type="Proteomes" id="UP001568894">
    <property type="component" value="Unassembled WGS sequence"/>
</dbReference>
<dbReference type="RefSeq" id="WP_371570071.1">
    <property type="nucleotide sequence ID" value="NZ_JASMRN010000007.1"/>
</dbReference>
<organism evidence="1 2">
    <name type="scientific">Flavobacterium frigidarium</name>
    <dbReference type="NCBI Taxonomy" id="99286"/>
    <lineage>
        <taxon>Bacteria</taxon>
        <taxon>Pseudomonadati</taxon>
        <taxon>Bacteroidota</taxon>
        <taxon>Flavobacteriia</taxon>
        <taxon>Flavobacteriales</taxon>
        <taxon>Flavobacteriaceae</taxon>
        <taxon>Flavobacterium</taxon>
    </lineage>
</organism>
<dbReference type="EMBL" id="JASMRN010000007">
    <property type="protein sequence ID" value="MEZ7515611.1"/>
    <property type="molecule type" value="Genomic_DNA"/>
</dbReference>
<reference evidence="1 2" key="1">
    <citation type="submission" date="2023-05" db="EMBL/GenBank/DDBJ databases">
        <title>Adaptations of aquatic viruses from atmosphere-close ecosystems of the Central Arctic Ocean.</title>
        <authorList>
            <person name="Rahlff J."/>
            <person name="Holmfeldt K."/>
        </authorList>
    </citation>
    <scope>NUCLEOTIDE SEQUENCE [LARGE SCALE GENOMIC DNA]</scope>
    <source>
        <strain evidence="1 2">Arc14</strain>
    </source>
</reference>
<comment type="caution">
    <text evidence="1">The sequence shown here is derived from an EMBL/GenBank/DDBJ whole genome shotgun (WGS) entry which is preliminary data.</text>
</comment>
<protein>
    <submittedName>
        <fullName evidence="1">AbiH family protein</fullName>
    </submittedName>
</protein>
<accession>A0ABV4KFU5</accession>
<evidence type="ECO:0000313" key="2">
    <source>
        <dbReference type="Proteomes" id="UP001568894"/>
    </source>
</evidence>
<sequence length="404" mass="47755">MPKILITGNGFDLFHHLPTKYQHFMSVMKTIESNQFNNDVSFDELFGHEFKLDSINDYNAIVNNYEVENILFNHDKVNRIKEMLKDNLWYKYFSTVLEIDTWIDFETEVENVLKQLSVLIKSETPQSKKVNNFRDVAINYPDFNLFGIIEHKFFDKELFSVSEKYIDKRKRGLKIGDVLRDLATSFEGFIVIFNQYLVDIVGLFYDYKKHDQIIPFHLINEIYTFNYTPTLEKIYKVDKSKVVYLHGEVNEDCEKQNLVLGVSEISDDIKVEKAYDFTKYHQKIIKRANKKFIEVPKSLKSISGETVFYIMGHSLDKSDREYIIDLFKFLEFDNDKQSKICVFCYNKKDEINKLKNLLGIINKDTLVELNKSGRLYFIEMNSGNIIREFNKELSTSSLSDFRVF</sequence>
<dbReference type="InterPro" id="IPR025935">
    <property type="entry name" value="AbiH"/>
</dbReference>
<gene>
    <name evidence="1" type="ORF">QO192_10010</name>
</gene>
<evidence type="ECO:0000313" key="1">
    <source>
        <dbReference type="EMBL" id="MEZ7515611.1"/>
    </source>
</evidence>
<keyword evidence="2" id="KW-1185">Reference proteome</keyword>
<name>A0ABV4KFU5_9FLAO</name>
<proteinExistence type="predicted"/>